<proteinExistence type="predicted"/>
<dbReference type="EMBL" id="AP024601">
    <property type="protein sequence ID" value="BCU82089.1"/>
    <property type="molecule type" value="Genomic_DNA"/>
</dbReference>
<dbReference type="KEGG" id="pabs:JIR001_18720"/>
<dbReference type="InterPro" id="IPR026881">
    <property type="entry name" value="WYL_dom"/>
</dbReference>
<feature type="domain" description="WYL" evidence="1">
    <location>
        <begin position="5"/>
        <end position="65"/>
    </location>
</feature>
<reference evidence="2" key="2">
    <citation type="journal article" date="2021" name="Microbiol. Resour. Announc.">
        <title>Complete Genome Sequence of Polycladomyces abyssicola JIR-001T, Isolated from Hemipelagic Sediment in Deep Seawater.</title>
        <authorList>
            <person name="Tsubouchi T."/>
            <person name="Kaneko Y."/>
        </authorList>
    </citation>
    <scope>NUCLEOTIDE SEQUENCE</scope>
    <source>
        <strain evidence="2">JIR-001</strain>
    </source>
</reference>
<dbReference type="AlphaFoldDB" id="A0A8D5UH06"/>
<name>A0A8D5UH06_9BACL</name>
<dbReference type="Pfam" id="PF13280">
    <property type="entry name" value="WYL"/>
    <property type="match status" value="1"/>
</dbReference>
<dbReference type="RefSeq" id="WP_212772473.1">
    <property type="nucleotide sequence ID" value="NZ_AP024601.1"/>
</dbReference>
<keyword evidence="3" id="KW-1185">Reference proteome</keyword>
<dbReference type="Proteomes" id="UP000677436">
    <property type="component" value="Chromosome"/>
</dbReference>
<evidence type="ECO:0000313" key="2">
    <source>
        <dbReference type="EMBL" id="BCU82089.1"/>
    </source>
</evidence>
<protein>
    <recommendedName>
        <fullName evidence="1">WYL domain-containing protein</fullName>
    </recommendedName>
</protein>
<evidence type="ECO:0000259" key="1">
    <source>
        <dbReference type="Pfam" id="PF13280"/>
    </source>
</evidence>
<gene>
    <name evidence="2" type="ORF">JIR001_18720</name>
</gene>
<organism evidence="2 3">
    <name type="scientific">Polycladomyces abyssicola</name>
    <dbReference type="NCBI Taxonomy" id="1125966"/>
    <lineage>
        <taxon>Bacteria</taxon>
        <taxon>Bacillati</taxon>
        <taxon>Bacillota</taxon>
        <taxon>Bacilli</taxon>
        <taxon>Bacillales</taxon>
        <taxon>Thermoactinomycetaceae</taxon>
        <taxon>Polycladomyces</taxon>
    </lineage>
</organism>
<evidence type="ECO:0000313" key="3">
    <source>
        <dbReference type="Proteomes" id="UP000677436"/>
    </source>
</evidence>
<reference evidence="2" key="1">
    <citation type="journal article" date="2013" name="Int. J. Syst. Evol. Microbiol.">
        <title>Polycladomyces abyssicola gen. nov., sp. nov., a thermophilic filamentous bacterium isolated from hemipelagic sediment.</title>
        <authorList>
            <person name="Tsubouchi T."/>
            <person name="Shimane Y."/>
            <person name="Mori K."/>
            <person name="Usui K."/>
            <person name="Hiraki T."/>
            <person name="Tame A."/>
            <person name="Uematsu K."/>
            <person name="Maruyama T."/>
            <person name="Hatada Y."/>
        </authorList>
    </citation>
    <scope>NUCLEOTIDE SEQUENCE</scope>
    <source>
        <strain evidence="2">JIR-001</strain>
    </source>
</reference>
<sequence length="75" mass="8952">MVDIVLQQAVRKNEPVEIIYMDNRAGAITQRQIRIYRMTAETVKAYCYERQAVRTFRRDHILAAQRGERRRGSRQ</sequence>
<accession>A0A8D5UH06</accession>